<name>A0ABD0Y371_9HEMI</name>
<proteinExistence type="predicted"/>
<dbReference type="AlphaFoldDB" id="A0ABD0Y371"/>
<evidence type="ECO:0000256" key="1">
    <source>
        <dbReference type="SAM" id="MobiDB-lite"/>
    </source>
</evidence>
<evidence type="ECO:0000313" key="3">
    <source>
        <dbReference type="Proteomes" id="UP001558652"/>
    </source>
</evidence>
<organism evidence="2 3">
    <name type="scientific">Ranatra chinensis</name>
    <dbReference type="NCBI Taxonomy" id="642074"/>
    <lineage>
        <taxon>Eukaryota</taxon>
        <taxon>Metazoa</taxon>
        <taxon>Ecdysozoa</taxon>
        <taxon>Arthropoda</taxon>
        <taxon>Hexapoda</taxon>
        <taxon>Insecta</taxon>
        <taxon>Pterygota</taxon>
        <taxon>Neoptera</taxon>
        <taxon>Paraneoptera</taxon>
        <taxon>Hemiptera</taxon>
        <taxon>Heteroptera</taxon>
        <taxon>Panheteroptera</taxon>
        <taxon>Nepomorpha</taxon>
        <taxon>Nepidae</taxon>
        <taxon>Ranatrinae</taxon>
        <taxon>Ranatra</taxon>
    </lineage>
</organism>
<comment type="caution">
    <text evidence="2">The sequence shown here is derived from an EMBL/GenBank/DDBJ whole genome shotgun (WGS) entry which is preliminary data.</text>
</comment>
<accession>A0ABD0Y371</accession>
<keyword evidence="3" id="KW-1185">Reference proteome</keyword>
<evidence type="ECO:0000313" key="2">
    <source>
        <dbReference type="EMBL" id="KAL1117435.1"/>
    </source>
</evidence>
<protein>
    <submittedName>
        <fullName evidence="2">Uncharacterized protein</fullName>
    </submittedName>
</protein>
<reference evidence="2 3" key="1">
    <citation type="submission" date="2024-07" db="EMBL/GenBank/DDBJ databases">
        <title>Chromosome-level genome assembly of the water stick insect Ranatra chinensis (Heteroptera: Nepidae).</title>
        <authorList>
            <person name="Liu X."/>
        </authorList>
    </citation>
    <scope>NUCLEOTIDE SEQUENCE [LARGE SCALE GENOMIC DNA]</scope>
    <source>
        <strain evidence="2">Cailab_2021Rc</strain>
        <tissue evidence="2">Muscle</tissue>
    </source>
</reference>
<dbReference type="Proteomes" id="UP001558652">
    <property type="component" value="Unassembled WGS sequence"/>
</dbReference>
<dbReference type="EMBL" id="JBFDAA010000016">
    <property type="protein sequence ID" value="KAL1117435.1"/>
    <property type="molecule type" value="Genomic_DNA"/>
</dbReference>
<feature type="region of interest" description="Disordered" evidence="1">
    <location>
        <begin position="155"/>
        <end position="179"/>
    </location>
</feature>
<gene>
    <name evidence="2" type="ORF">AAG570_004761</name>
</gene>
<sequence>MGAGTIFYKEFARPASFKSALRVILKGFKLFVKDSSGRGSIEVELLNKWTTIPKGSQKPYKGLRRVRRIHETIAPHYSASLDIQNLISAKRRVRSKCRHSRYPSDPRSLPLENLKANFIFSVADVKHRARVEGRTRDGTLIGAKWSTAGSIATASQTLKGDRNSLKKRIPKRTSGGRGE</sequence>